<protein>
    <recommendedName>
        <fullName evidence="4">DUF2306 domain-containing protein</fullName>
    </recommendedName>
</protein>
<dbReference type="InterPro" id="IPR018750">
    <property type="entry name" value="DUF2306_membrane"/>
</dbReference>
<dbReference type="RefSeq" id="WP_111181515.1">
    <property type="nucleotide sequence ID" value="NZ_POUD01000116.1"/>
</dbReference>
<feature type="transmembrane region" description="Helical" evidence="1">
    <location>
        <begin position="149"/>
        <end position="170"/>
    </location>
</feature>
<sequence>MTKQARAWTVSGGLVLLGLVPLLGGAARLSAMAGGPDLTEGSERFLTAPVPVVAHIVAALAYTLAGAFQFVPRLRRGRWHRVAGRFLAGCGLVAAASGLWLTLFLERPPDDGDLLAAFRLVSGSAMLAFLVLGVAAIRRRDVRAHRAWMIRGYALGAGAGTQALTLGLWAAFAGPPGETGRALALGAGWAINAAVAEWVVRSRAHPVGLVRPDGDLDPVADAELGHQARDVTLDRAE</sequence>
<keyword evidence="1" id="KW-0812">Transmembrane</keyword>
<evidence type="ECO:0000313" key="3">
    <source>
        <dbReference type="Proteomes" id="UP000249304"/>
    </source>
</evidence>
<dbReference type="EMBL" id="POUD01000116">
    <property type="protein sequence ID" value="PZG14947.1"/>
    <property type="molecule type" value="Genomic_DNA"/>
</dbReference>
<comment type="caution">
    <text evidence="2">The sequence shown here is derived from an EMBL/GenBank/DDBJ whole genome shotgun (WGS) entry which is preliminary data.</text>
</comment>
<keyword evidence="1" id="KW-0472">Membrane</keyword>
<feature type="transmembrane region" description="Helical" evidence="1">
    <location>
        <begin position="117"/>
        <end position="137"/>
    </location>
</feature>
<organism evidence="2 3">
    <name type="scientific">Nonomuraea aridisoli</name>
    <dbReference type="NCBI Taxonomy" id="2070368"/>
    <lineage>
        <taxon>Bacteria</taxon>
        <taxon>Bacillati</taxon>
        <taxon>Actinomycetota</taxon>
        <taxon>Actinomycetes</taxon>
        <taxon>Streptosporangiales</taxon>
        <taxon>Streptosporangiaceae</taxon>
        <taxon>Nonomuraea</taxon>
    </lineage>
</organism>
<dbReference type="AlphaFoldDB" id="A0A2W2F070"/>
<evidence type="ECO:0000313" key="2">
    <source>
        <dbReference type="EMBL" id="PZG14947.1"/>
    </source>
</evidence>
<feature type="transmembrane region" description="Helical" evidence="1">
    <location>
        <begin position="83"/>
        <end position="105"/>
    </location>
</feature>
<feature type="transmembrane region" description="Helical" evidence="1">
    <location>
        <begin position="52"/>
        <end position="71"/>
    </location>
</feature>
<dbReference type="OrthoDB" id="4698148at2"/>
<evidence type="ECO:0008006" key="4">
    <source>
        <dbReference type="Google" id="ProtNLM"/>
    </source>
</evidence>
<evidence type="ECO:0000256" key="1">
    <source>
        <dbReference type="SAM" id="Phobius"/>
    </source>
</evidence>
<reference evidence="2 3" key="1">
    <citation type="submission" date="2018-01" db="EMBL/GenBank/DDBJ databases">
        <title>Draft genome sequence of Nonomuraea sp. KC333.</title>
        <authorList>
            <person name="Sahin N."/>
            <person name="Saygin H."/>
            <person name="Ay H."/>
        </authorList>
    </citation>
    <scope>NUCLEOTIDE SEQUENCE [LARGE SCALE GENOMIC DNA]</scope>
    <source>
        <strain evidence="2 3">KC333</strain>
    </source>
</reference>
<keyword evidence="3" id="KW-1185">Reference proteome</keyword>
<dbReference type="Proteomes" id="UP000249304">
    <property type="component" value="Unassembled WGS sequence"/>
</dbReference>
<accession>A0A2W2F070</accession>
<feature type="transmembrane region" description="Helical" evidence="1">
    <location>
        <begin position="182"/>
        <end position="200"/>
    </location>
</feature>
<gene>
    <name evidence="2" type="ORF">C1J01_25525</name>
</gene>
<name>A0A2W2F070_9ACTN</name>
<proteinExistence type="predicted"/>
<dbReference type="Pfam" id="PF10067">
    <property type="entry name" value="DUF2306"/>
    <property type="match status" value="1"/>
</dbReference>
<keyword evidence="1" id="KW-1133">Transmembrane helix</keyword>